<gene>
    <name evidence="1" type="ORF">HS1_002511</name>
</gene>
<sequence>MRKITERPEGIEAGTAKLVGFENEKIYSETMRLLEDKTYIRVWPRQKIPMPTAKQQKGL</sequence>
<organism evidence="1 2">
    <name type="scientific">Desulfofervidus auxilii</name>
    <dbReference type="NCBI Taxonomy" id="1621989"/>
    <lineage>
        <taxon>Bacteria</taxon>
        <taxon>Pseudomonadati</taxon>
        <taxon>Thermodesulfobacteriota</taxon>
        <taxon>Candidatus Desulfofervidia</taxon>
        <taxon>Candidatus Desulfofervidales</taxon>
        <taxon>Candidatus Desulfofervidaceae</taxon>
        <taxon>Candidatus Desulfofervidus</taxon>
    </lineage>
</organism>
<evidence type="ECO:0000313" key="2">
    <source>
        <dbReference type="Proteomes" id="UP000070560"/>
    </source>
</evidence>
<dbReference type="SUPFAM" id="SSF53756">
    <property type="entry name" value="UDP-Glycosyltransferase/glycogen phosphorylase"/>
    <property type="match status" value="1"/>
</dbReference>
<proteinExistence type="predicted"/>
<accession>A0A7U4QMW6</accession>
<keyword evidence="2" id="KW-1185">Reference proteome</keyword>
<dbReference type="Proteomes" id="UP000070560">
    <property type="component" value="Chromosome"/>
</dbReference>
<dbReference type="KEGG" id="daw:HS1_002511"/>
<dbReference type="Gene3D" id="3.40.50.2000">
    <property type="entry name" value="Glycogen Phosphorylase B"/>
    <property type="match status" value="1"/>
</dbReference>
<name>A0A7U4QMW6_DESA2</name>
<protein>
    <submittedName>
        <fullName evidence="1">UDP-N-acetylglucosamine 2-epimerase</fullName>
    </submittedName>
</protein>
<evidence type="ECO:0000313" key="1">
    <source>
        <dbReference type="EMBL" id="AMM42293.1"/>
    </source>
</evidence>
<dbReference type="EMBL" id="CP013015">
    <property type="protein sequence ID" value="AMM42293.1"/>
    <property type="molecule type" value="Genomic_DNA"/>
</dbReference>
<dbReference type="AlphaFoldDB" id="A0A7U4QMW6"/>
<reference evidence="1 2" key="1">
    <citation type="submission" date="2015-10" db="EMBL/GenBank/DDBJ databases">
        <title>Candidatus Desulfofervidus auxilii, a hydrogenotrophic sulfate-reducing bacterium involved in the thermophilic anaerobic oxidation of methane.</title>
        <authorList>
            <person name="Krukenberg V."/>
            <person name="Richter M."/>
            <person name="Wegener G."/>
        </authorList>
    </citation>
    <scope>NUCLEOTIDE SEQUENCE [LARGE SCALE GENOMIC DNA]</scope>
    <source>
        <strain evidence="1 2">HS1</strain>
    </source>
</reference>